<dbReference type="GO" id="GO:0005829">
    <property type="term" value="C:cytosol"/>
    <property type="evidence" value="ECO:0007669"/>
    <property type="project" value="TreeGrafter"/>
</dbReference>
<evidence type="ECO:0000256" key="2">
    <source>
        <dbReference type="ARBA" id="ARBA00023295"/>
    </source>
</evidence>
<dbReference type="RefSeq" id="WP_075798840.1">
    <property type="nucleotide sequence ID" value="NZ_CP015583.1"/>
</dbReference>
<gene>
    <name evidence="4" type="ORF">RGI145_13985</name>
</gene>
<dbReference type="Gene3D" id="3.90.245.10">
    <property type="entry name" value="Ribonucleoside hydrolase-like"/>
    <property type="match status" value="1"/>
</dbReference>
<reference evidence="4 5" key="1">
    <citation type="submission" date="2016-05" db="EMBL/GenBank/DDBJ databases">
        <title>Complete Genome and Methylome Analysis of Psychrotrophic Bacterial Isolates from Antarctic Lake Untersee.</title>
        <authorList>
            <person name="Fomenkov A."/>
            <person name="Akimov V.N."/>
            <person name="Vasilyeva L.V."/>
            <person name="Andersen D."/>
            <person name="Vincze T."/>
            <person name="Roberts R.J."/>
        </authorList>
    </citation>
    <scope>NUCLEOTIDE SEQUENCE [LARGE SCALE GENOMIC DNA]</scope>
    <source>
        <strain evidence="4 5">U14-5</strain>
    </source>
</reference>
<protein>
    <submittedName>
        <fullName evidence="4">Nucleoside hydrolase</fullName>
    </submittedName>
</protein>
<evidence type="ECO:0000256" key="1">
    <source>
        <dbReference type="ARBA" id="ARBA00022801"/>
    </source>
</evidence>
<dbReference type="KEGG" id="rgi:RGI145_13985"/>
<evidence type="ECO:0000313" key="4">
    <source>
        <dbReference type="EMBL" id="APT58060.1"/>
    </source>
</evidence>
<evidence type="ECO:0000259" key="3">
    <source>
        <dbReference type="Pfam" id="PF01156"/>
    </source>
</evidence>
<dbReference type="InterPro" id="IPR036452">
    <property type="entry name" value="Ribo_hydro-like"/>
</dbReference>
<keyword evidence="1 4" id="KW-0378">Hydrolase</keyword>
<sequence length="331" mass="35138">MTARKVIFDTDPGIDDACALALIAASPALELVGITSVFGNAPVETTTRNALYLRRRYGLAVPVARGAARPLACPPRDFPAFIHGRNGLGDTHLPGLEETGQDPADRPHALDAAHFIVEQLRAAPGEITLIAVGPLTNLAMALDLDPDITALAAEVVVMGGAFGTAGRAGNVSPVAEANIYNDPHAADRVLTAPWPVRLVGLDVTTLCVMSGAYMAALRDRAPGIGGFLYDITRFYEGLYRSRDGIDGINAHDALAVARAIDPTLFTERRGPVRAVTEGIAIGQTIQQVEGVLYPPGPWDNLPSQSICLTADNERFLRLYADTLAAWEAKRG</sequence>
<dbReference type="SUPFAM" id="SSF53590">
    <property type="entry name" value="Nucleoside hydrolase"/>
    <property type="match status" value="1"/>
</dbReference>
<dbReference type="InterPro" id="IPR001910">
    <property type="entry name" value="Inosine/uridine_hydrolase_dom"/>
</dbReference>
<keyword evidence="2" id="KW-0326">Glycosidase</keyword>
<dbReference type="Pfam" id="PF01156">
    <property type="entry name" value="IU_nuc_hydro"/>
    <property type="match status" value="1"/>
</dbReference>
<feature type="domain" description="Inosine/uridine-preferring nucleoside hydrolase" evidence="3">
    <location>
        <begin position="6"/>
        <end position="316"/>
    </location>
</feature>
<dbReference type="STRING" id="257708.RGI145_13985"/>
<dbReference type="InterPro" id="IPR023186">
    <property type="entry name" value="IUNH"/>
</dbReference>
<dbReference type="AlphaFoldDB" id="A0A1L7AH74"/>
<dbReference type="PANTHER" id="PTHR12304">
    <property type="entry name" value="INOSINE-URIDINE PREFERRING NUCLEOSIDE HYDROLASE"/>
    <property type="match status" value="1"/>
</dbReference>
<dbReference type="CDD" id="cd02650">
    <property type="entry name" value="nuc_hydro_CaPnhB"/>
    <property type="match status" value="1"/>
</dbReference>
<dbReference type="Proteomes" id="UP000185494">
    <property type="component" value="Chromosome 1"/>
</dbReference>
<accession>A0A1L7AH74</accession>
<name>A0A1L7AH74_9PROT</name>
<dbReference type="GO" id="GO:0006152">
    <property type="term" value="P:purine nucleoside catabolic process"/>
    <property type="evidence" value="ECO:0007669"/>
    <property type="project" value="TreeGrafter"/>
</dbReference>
<dbReference type="PANTHER" id="PTHR12304:SF4">
    <property type="entry name" value="URIDINE NUCLEOSIDASE"/>
    <property type="match status" value="1"/>
</dbReference>
<dbReference type="GO" id="GO:0008477">
    <property type="term" value="F:purine nucleosidase activity"/>
    <property type="evidence" value="ECO:0007669"/>
    <property type="project" value="TreeGrafter"/>
</dbReference>
<organism evidence="4 5">
    <name type="scientific">Roseomonas gilardii</name>
    <dbReference type="NCBI Taxonomy" id="257708"/>
    <lineage>
        <taxon>Bacteria</taxon>
        <taxon>Pseudomonadati</taxon>
        <taxon>Pseudomonadota</taxon>
        <taxon>Alphaproteobacteria</taxon>
        <taxon>Acetobacterales</taxon>
        <taxon>Roseomonadaceae</taxon>
        <taxon>Roseomonas</taxon>
    </lineage>
</organism>
<evidence type="ECO:0000313" key="5">
    <source>
        <dbReference type="Proteomes" id="UP000185494"/>
    </source>
</evidence>
<proteinExistence type="predicted"/>
<dbReference type="EMBL" id="CP015583">
    <property type="protein sequence ID" value="APT58060.1"/>
    <property type="molecule type" value="Genomic_DNA"/>
</dbReference>
<dbReference type="eggNOG" id="COG1957">
    <property type="taxonomic scope" value="Bacteria"/>
</dbReference>